<comment type="caution">
    <text evidence="3">The sequence shown here is derived from an EMBL/GenBank/DDBJ whole genome shotgun (WGS) entry which is preliminary data.</text>
</comment>
<reference evidence="4" key="1">
    <citation type="journal article" date="2019" name="Int. J. Syst. Evol. Microbiol.">
        <title>The Global Catalogue of Microorganisms (GCM) 10K type strain sequencing project: providing services to taxonomists for standard genome sequencing and annotation.</title>
        <authorList>
            <consortium name="The Broad Institute Genomics Platform"/>
            <consortium name="The Broad Institute Genome Sequencing Center for Infectious Disease"/>
            <person name="Wu L."/>
            <person name="Ma J."/>
        </authorList>
    </citation>
    <scope>NUCLEOTIDE SEQUENCE [LARGE SCALE GENOMIC DNA]</scope>
    <source>
        <strain evidence="4">CGMCC 4.7683</strain>
    </source>
</reference>
<feature type="domain" description="ANTAR" evidence="2">
    <location>
        <begin position="50"/>
        <end position="111"/>
    </location>
</feature>
<name>A0ABQ3LAP1_9PSEU</name>
<dbReference type="InterPro" id="IPR036388">
    <property type="entry name" value="WH-like_DNA-bd_sf"/>
</dbReference>
<evidence type="ECO:0000313" key="4">
    <source>
        <dbReference type="Proteomes" id="UP000635387"/>
    </source>
</evidence>
<dbReference type="EMBL" id="BNAY01000001">
    <property type="protein sequence ID" value="GHH07028.1"/>
    <property type="molecule type" value="Genomic_DNA"/>
</dbReference>
<evidence type="ECO:0000259" key="2">
    <source>
        <dbReference type="PROSITE" id="PS50921"/>
    </source>
</evidence>
<protein>
    <recommendedName>
        <fullName evidence="2">ANTAR domain-containing protein</fullName>
    </recommendedName>
</protein>
<feature type="compositionally biased region" description="Polar residues" evidence="1">
    <location>
        <begin position="24"/>
        <end position="38"/>
    </location>
</feature>
<dbReference type="SUPFAM" id="SSF52172">
    <property type="entry name" value="CheY-like"/>
    <property type="match status" value="1"/>
</dbReference>
<organism evidence="3 4">
    <name type="scientific">Amycolatopsis oliviviridis</name>
    <dbReference type="NCBI Taxonomy" id="1471590"/>
    <lineage>
        <taxon>Bacteria</taxon>
        <taxon>Bacillati</taxon>
        <taxon>Actinomycetota</taxon>
        <taxon>Actinomycetes</taxon>
        <taxon>Pseudonocardiales</taxon>
        <taxon>Pseudonocardiaceae</taxon>
        <taxon>Amycolatopsis</taxon>
    </lineage>
</organism>
<keyword evidence="4" id="KW-1185">Reference proteome</keyword>
<proteinExistence type="predicted"/>
<dbReference type="Proteomes" id="UP000635387">
    <property type="component" value="Unassembled WGS sequence"/>
</dbReference>
<dbReference type="InterPro" id="IPR011006">
    <property type="entry name" value="CheY-like_superfamily"/>
</dbReference>
<dbReference type="Gene3D" id="1.10.10.10">
    <property type="entry name" value="Winged helix-like DNA-binding domain superfamily/Winged helix DNA-binding domain"/>
    <property type="match status" value="1"/>
</dbReference>
<accession>A0ABQ3LAP1</accession>
<sequence length="123" mass="14174">MHHSSQDVLFFPEQFRRCDDPVMSETTLSPAASSGSPDSTDDVAAMRNRLRFYRTRAEQLQYALDHRLPIEQAKGILAERYQIDIDAAFELLRSFCRNNNMKIHDVARTLVEQPSEGDRRISC</sequence>
<dbReference type="SMART" id="SM01012">
    <property type="entry name" value="ANTAR"/>
    <property type="match status" value="1"/>
</dbReference>
<dbReference type="Pfam" id="PF03861">
    <property type="entry name" value="ANTAR"/>
    <property type="match status" value="1"/>
</dbReference>
<gene>
    <name evidence="3" type="ORF">GCM10017790_13390</name>
</gene>
<evidence type="ECO:0000313" key="3">
    <source>
        <dbReference type="EMBL" id="GHH07028.1"/>
    </source>
</evidence>
<feature type="region of interest" description="Disordered" evidence="1">
    <location>
        <begin position="22"/>
        <end position="41"/>
    </location>
</feature>
<dbReference type="PROSITE" id="PS50921">
    <property type="entry name" value="ANTAR"/>
    <property type="match status" value="1"/>
</dbReference>
<evidence type="ECO:0000256" key="1">
    <source>
        <dbReference type="SAM" id="MobiDB-lite"/>
    </source>
</evidence>
<dbReference type="InterPro" id="IPR005561">
    <property type="entry name" value="ANTAR"/>
</dbReference>